<evidence type="ECO:0000313" key="2">
    <source>
        <dbReference type="Proteomes" id="UP001523262"/>
    </source>
</evidence>
<name>A0ABT0WIF3_9BACI</name>
<evidence type="ECO:0000313" key="1">
    <source>
        <dbReference type="EMBL" id="MCM2535790.1"/>
    </source>
</evidence>
<organism evidence="1 2">
    <name type="scientific">Neobacillus pocheonensis</name>
    <dbReference type="NCBI Taxonomy" id="363869"/>
    <lineage>
        <taxon>Bacteria</taxon>
        <taxon>Bacillati</taxon>
        <taxon>Bacillota</taxon>
        <taxon>Bacilli</taxon>
        <taxon>Bacillales</taxon>
        <taxon>Bacillaceae</taxon>
        <taxon>Neobacillus</taxon>
    </lineage>
</organism>
<proteinExistence type="predicted"/>
<protein>
    <submittedName>
        <fullName evidence="1">Uncharacterized protein</fullName>
    </submittedName>
</protein>
<keyword evidence="2" id="KW-1185">Reference proteome</keyword>
<accession>A0ABT0WIF3</accession>
<sequence length="178" mass="20148">MSQSNLPQLSPPEFTFFNELKYSIGKDPLVTVENIIKLPNGEYLILVIVKSRQKAMALATILELQKNLGNIIVNVAVIYHGQVIDPIEDTFTPREVVNLFETALDTNRYFQFAVAQLITPGMEGVFPVFSKKIIQFFNDDLSDLYNNFNGVAADVFRDVFRTEINEIVINPSTKQNES</sequence>
<dbReference type="EMBL" id="JAMQCR010000003">
    <property type="protein sequence ID" value="MCM2535790.1"/>
    <property type="molecule type" value="Genomic_DNA"/>
</dbReference>
<gene>
    <name evidence="1" type="ORF">NDK43_30315</name>
</gene>
<comment type="caution">
    <text evidence="1">The sequence shown here is derived from an EMBL/GenBank/DDBJ whole genome shotgun (WGS) entry which is preliminary data.</text>
</comment>
<dbReference type="Proteomes" id="UP001523262">
    <property type="component" value="Unassembled WGS sequence"/>
</dbReference>
<reference evidence="1 2" key="1">
    <citation type="submission" date="2022-06" db="EMBL/GenBank/DDBJ databases">
        <authorList>
            <person name="Jeon C.O."/>
        </authorList>
    </citation>
    <scope>NUCLEOTIDE SEQUENCE [LARGE SCALE GENOMIC DNA]</scope>
    <source>
        <strain evidence="1 2">KCTC 13943</strain>
    </source>
</reference>